<gene>
    <name evidence="13" type="ORF">M947_11290</name>
</gene>
<comment type="subcellular location">
    <subcellularLocation>
        <location evidence="1">Cell inner membrane</location>
        <topology evidence="1">Single-pass membrane protein</topology>
    </subcellularLocation>
</comment>
<dbReference type="Proteomes" id="UP000015520">
    <property type="component" value="Unassembled WGS sequence"/>
</dbReference>
<dbReference type="PANTHER" id="PTHR30386">
    <property type="entry name" value="MEMBRANE FUSION SUBUNIT OF EMRAB-TOLC MULTIDRUG EFFLUX PUMP"/>
    <property type="match status" value="1"/>
</dbReference>
<dbReference type="eggNOG" id="COG0845">
    <property type="taxonomic scope" value="Bacteria"/>
</dbReference>
<protein>
    <submittedName>
        <fullName evidence="13">Uncharacterized protein</fullName>
    </submittedName>
</protein>
<comment type="caution">
    <text evidence="13">The sequence shown here is derived from an EMBL/GenBank/DDBJ whole genome shotgun (WGS) entry which is preliminary data.</text>
</comment>
<feature type="domain" description="AprE-like long alpha-helical hairpin" evidence="11">
    <location>
        <begin position="94"/>
        <end position="275"/>
    </location>
</feature>
<dbReference type="InterPro" id="IPR010129">
    <property type="entry name" value="T1SS_HlyD"/>
</dbReference>
<evidence type="ECO:0000259" key="11">
    <source>
        <dbReference type="Pfam" id="PF25994"/>
    </source>
</evidence>
<keyword evidence="3" id="KW-0813">Transport</keyword>
<evidence type="ECO:0000259" key="12">
    <source>
        <dbReference type="Pfam" id="PF26002"/>
    </source>
</evidence>
<dbReference type="STRING" id="1172190.M947_11290"/>
<dbReference type="Pfam" id="PF26002">
    <property type="entry name" value="Beta-barrel_AprE"/>
    <property type="match status" value="1"/>
</dbReference>
<keyword evidence="6 10" id="KW-0812">Transmembrane</keyword>
<dbReference type="PATRIC" id="fig|1172190.3.peg.2177"/>
<dbReference type="Gene3D" id="2.40.50.100">
    <property type="match status" value="1"/>
</dbReference>
<dbReference type="SUPFAM" id="SSF111369">
    <property type="entry name" value="HlyD-like secretion proteins"/>
    <property type="match status" value="1"/>
</dbReference>
<evidence type="ECO:0000256" key="1">
    <source>
        <dbReference type="ARBA" id="ARBA00004377"/>
    </source>
</evidence>
<dbReference type="Gene3D" id="1.10.287.470">
    <property type="entry name" value="Helix hairpin bin"/>
    <property type="match status" value="1"/>
</dbReference>
<dbReference type="InterPro" id="IPR058982">
    <property type="entry name" value="Beta-barrel_AprE"/>
</dbReference>
<keyword evidence="4" id="KW-1003">Cell membrane</keyword>
<dbReference type="GO" id="GO:0015031">
    <property type="term" value="P:protein transport"/>
    <property type="evidence" value="ECO:0007669"/>
    <property type="project" value="InterPro"/>
</dbReference>
<dbReference type="RefSeq" id="WP_021288491.1">
    <property type="nucleotide sequence ID" value="NZ_AUPZ01000021.1"/>
</dbReference>
<dbReference type="OrthoDB" id="9810980at2"/>
<proteinExistence type="inferred from homology"/>
<keyword evidence="5" id="KW-0997">Cell inner membrane</keyword>
<feature type="coiled-coil region" evidence="9">
    <location>
        <begin position="147"/>
        <end position="195"/>
    </location>
</feature>
<organism evidence="13 14">
    <name type="scientific">Sulfurimonas hongkongensis</name>
    <dbReference type="NCBI Taxonomy" id="1172190"/>
    <lineage>
        <taxon>Bacteria</taxon>
        <taxon>Pseudomonadati</taxon>
        <taxon>Campylobacterota</taxon>
        <taxon>Epsilonproteobacteria</taxon>
        <taxon>Campylobacterales</taxon>
        <taxon>Sulfurimonadaceae</taxon>
        <taxon>Sulfurimonas</taxon>
    </lineage>
</organism>
<evidence type="ECO:0000256" key="10">
    <source>
        <dbReference type="SAM" id="Phobius"/>
    </source>
</evidence>
<keyword evidence="7 10" id="KW-1133">Transmembrane helix</keyword>
<keyword evidence="9" id="KW-0175">Coiled coil</keyword>
<dbReference type="Pfam" id="PF25994">
    <property type="entry name" value="HH_AprE"/>
    <property type="match status" value="1"/>
</dbReference>
<dbReference type="AlphaFoldDB" id="T0J8P0"/>
<evidence type="ECO:0000256" key="4">
    <source>
        <dbReference type="ARBA" id="ARBA00022475"/>
    </source>
</evidence>
<keyword evidence="14" id="KW-1185">Reference proteome</keyword>
<keyword evidence="8 10" id="KW-0472">Membrane</keyword>
<comment type="similarity">
    <text evidence="2">Belongs to the membrane fusion protein (MFP) (TC 8.A.1) family.</text>
</comment>
<feature type="domain" description="AprE-like beta-barrel" evidence="12">
    <location>
        <begin position="318"/>
        <end position="408"/>
    </location>
</feature>
<dbReference type="GO" id="GO:0005886">
    <property type="term" value="C:plasma membrane"/>
    <property type="evidence" value="ECO:0007669"/>
    <property type="project" value="UniProtKB-SubCell"/>
</dbReference>
<dbReference type="PANTHER" id="PTHR30386:SF17">
    <property type="entry name" value="ALKALINE PROTEASE SECRETION PROTEIN APRE"/>
    <property type="match status" value="1"/>
</dbReference>
<accession>T0J8P0</accession>
<evidence type="ECO:0000256" key="2">
    <source>
        <dbReference type="ARBA" id="ARBA00009477"/>
    </source>
</evidence>
<evidence type="ECO:0000256" key="5">
    <source>
        <dbReference type="ARBA" id="ARBA00022519"/>
    </source>
</evidence>
<sequence>MSVDQEIKMPSTNASNVIGFGLMVVFLLLGGFGGWAAFAPLAESSVAVGKISADLDKKNLQHLEGGVIENIFVKDGDEVKKGDMLLKLRDVHIKSQLDIYKAQYDDALALYARLVAQRDSKDSVVYPDELENESIKQEQDNIFYTTKKSIEDEKIISQNRVVQLENQIDGLESLMRAKKSRLESIKEEILEWEDLYRQKLVDKLKIRELDREQNTIEGDISQTASEIAKLKEAINETKNQQLLREKEFTKQTLGELVQAKSMLFDLKSKILSVEDTLLRTNIVAPIDGTVVGLNLHTIGGVVSPGRDILQIIPQNSKLIVVAQVKTSDVDKVKVGLMADIRFSAFNVQKAHVVEGKVVHVSADSFMDEKSGMPYYEAKIVVTKKGEMQLVDYGFELVSGMPAEVMIKTSQRTVLSYLVKPFTDMIARGFNEE</sequence>
<evidence type="ECO:0000256" key="3">
    <source>
        <dbReference type="ARBA" id="ARBA00022448"/>
    </source>
</evidence>
<dbReference type="NCBIfam" id="TIGR01843">
    <property type="entry name" value="type_I_hlyD"/>
    <property type="match status" value="1"/>
</dbReference>
<evidence type="ECO:0000256" key="8">
    <source>
        <dbReference type="ARBA" id="ARBA00023136"/>
    </source>
</evidence>
<dbReference type="EMBL" id="AUPZ01000021">
    <property type="protein sequence ID" value="EQB34346.1"/>
    <property type="molecule type" value="Genomic_DNA"/>
</dbReference>
<reference evidence="13 14" key="1">
    <citation type="submission" date="2013-07" db="EMBL/GenBank/DDBJ databases">
        <title>Sulfurimonas hongkongensis AST-10 Genome Sequencing.</title>
        <authorList>
            <person name="Cai L."/>
            <person name="Zhang T."/>
        </authorList>
    </citation>
    <scope>NUCLEOTIDE SEQUENCE [LARGE SCALE GENOMIC DNA]</scope>
    <source>
        <strain evidence="13 14">AST-10</strain>
    </source>
</reference>
<dbReference type="InterPro" id="IPR050739">
    <property type="entry name" value="MFP"/>
</dbReference>
<dbReference type="Gene3D" id="2.40.30.170">
    <property type="match status" value="1"/>
</dbReference>
<evidence type="ECO:0000256" key="9">
    <source>
        <dbReference type="SAM" id="Coils"/>
    </source>
</evidence>
<dbReference type="InterPro" id="IPR058781">
    <property type="entry name" value="HH_AprE-like"/>
</dbReference>
<evidence type="ECO:0000313" key="14">
    <source>
        <dbReference type="Proteomes" id="UP000015520"/>
    </source>
</evidence>
<name>T0J8P0_9BACT</name>
<dbReference type="PRINTS" id="PR01490">
    <property type="entry name" value="RTXTOXIND"/>
</dbReference>
<feature type="transmembrane region" description="Helical" evidence="10">
    <location>
        <begin position="17"/>
        <end position="38"/>
    </location>
</feature>
<evidence type="ECO:0000313" key="13">
    <source>
        <dbReference type="EMBL" id="EQB34346.1"/>
    </source>
</evidence>
<evidence type="ECO:0000256" key="7">
    <source>
        <dbReference type="ARBA" id="ARBA00022989"/>
    </source>
</evidence>
<evidence type="ECO:0000256" key="6">
    <source>
        <dbReference type="ARBA" id="ARBA00022692"/>
    </source>
</evidence>